<feature type="transmembrane region" description="Helical" evidence="2">
    <location>
        <begin position="261"/>
        <end position="288"/>
    </location>
</feature>
<feature type="region of interest" description="Disordered" evidence="1">
    <location>
        <begin position="186"/>
        <end position="206"/>
    </location>
</feature>
<keyword evidence="2" id="KW-0812">Transmembrane</keyword>
<dbReference type="InterPro" id="IPR056136">
    <property type="entry name" value="DUF7719"/>
</dbReference>
<accession>C1GEH7</accession>
<feature type="compositionally biased region" description="Polar residues" evidence="1">
    <location>
        <begin position="92"/>
        <end position="103"/>
    </location>
</feature>
<evidence type="ECO:0000259" key="3">
    <source>
        <dbReference type="Pfam" id="PF24841"/>
    </source>
</evidence>
<dbReference type="VEuPathDB" id="FungiDB:PADG_05663"/>
<gene>
    <name evidence="4" type="ORF">PADG_05663</name>
</gene>
<proteinExistence type="predicted"/>
<feature type="transmembrane region" description="Helical" evidence="2">
    <location>
        <begin position="223"/>
        <end position="241"/>
    </location>
</feature>
<dbReference type="GeneID" id="22584551"/>
<keyword evidence="2" id="KW-0472">Membrane</keyword>
<dbReference type="HOGENOM" id="CLU_074873_0_0_1"/>
<dbReference type="PANTHER" id="PTHR37846">
    <property type="entry name" value="YALI0B21296P"/>
    <property type="match status" value="1"/>
</dbReference>
<evidence type="ECO:0000256" key="2">
    <source>
        <dbReference type="SAM" id="Phobius"/>
    </source>
</evidence>
<keyword evidence="5" id="KW-1185">Reference proteome</keyword>
<keyword evidence="2" id="KW-1133">Transmembrane helix</keyword>
<dbReference type="eggNOG" id="ENOG502S6U5">
    <property type="taxonomic scope" value="Eukaryota"/>
</dbReference>
<name>C1GEH7_PARBD</name>
<dbReference type="Pfam" id="PF24841">
    <property type="entry name" value="DUF7719"/>
    <property type="match status" value="1"/>
</dbReference>
<dbReference type="Proteomes" id="UP000001628">
    <property type="component" value="Unassembled WGS sequence"/>
</dbReference>
<dbReference type="OMA" id="VGTIWIW"/>
<feature type="region of interest" description="Disordered" evidence="1">
    <location>
        <begin position="1"/>
        <end position="43"/>
    </location>
</feature>
<dbReference type="EMBL" id="KN275962">
    <property type="protein sequence ID" value="EEH49584.1"/>
    <property type="molecule type" value="Genomic_DNA"/>
</dbReference>
<reference evidence="4 5" key="1">
    <citation type="journal article" date="2011" name="PLoS Genet.">
        <title>Comparative genomic analysis of human fungal pathogens causing paracoccidioidomycosis.</title>
        <authorList>
            <person name="Desjardins C.A."/>
            <person name="Champion M.D."/>
            <person name="Holder J.W."/>
            <person name="Muszewska A."/>
            <person name="Goldberg J."/>
            <person name="Bailao A.M."/>
            <person name="Brigido M.M."/>
            <person name="Ferreira M.E."/>
            <person name="Garcia A.M."/>
            <person name="Grynberg M."/>
            <person name="Gujja S."/>
            <person name="Heiman D.I."/>
            <person name="Henn M.R."/>
            <person name="Kodira C.D."/>
            <person name="Leon-Narvaez H."/>
            <person name="Longo L.V."/>
            <person name="Ma L.J."/>
            <person name="Malavazi I."/>
            <person name="Matsuo A.L."/>
            <person name="Morais F.V."/>
            <person name="Pereira M."/>
            <person name="Rodriguez-Brito S."/>
            <person name="Sakthikumar S."/>
            <person name="Salem-Izacc S.M."/>
            <person name="Sykes S.M."/>
            <person name="Teixeira M.M."/>
            <person name="Vallejo M.C."/>
            <person name="Walter M.E."/>
            <person name="Yandava C."/>
            <person name="Young S."/>
            <person name="Zeng Q."/>
            <person name="Zucker J."/>
            <person name="Felipe M.S."/>
            <person name="Goldman G.H."/>
            <person name="Haas B.J."/>
            <person name="McEwen J.G."/>
            <person name="Nino-Vega G."/>
            <person name="Puccia R."/>
            <person name="San-Blas G."/>
            <person name="Soares C.M."/>
            <person name="Birren B.W."/>
            <person name="Cuomo C.A."/>
        </authorList>
    </citation>
    <scope>NUCLEOTIDE SEQUENCE [LARGE SCALE GENOMIC DNA]</scope>
    <source>
        <strain evidence="4 5">Pb18</strain>
    </source>
</reference>
<protein>
    <recommendedName>
        <fullName evidence="3">DUF7719 domain-containing protein</fullName>
    </recommendedName>
</protein>
<dbReference type="InParanoid" id="C1GEH7"/>
<organism evidence="4 5">
    <name type="scientific">Paracoccidioides brasiliensis (strain Pb18)</name>
    <dbReference type="NCBI Taxonomy" id="502780"/>
    <lineage>
        <taxon>Eukaryota</taxon>
        <taxon>Fungi</taxon>
        <taxon>Dikarya</taxon>
        <taxon>Ascomycota</taxon>
        <taxon>Pezizomycotina</taxon>
        <taxon>Eurotiomycetes</taxon>
        <taxon>Eurotiomycetidae</taxon>
        <taxon>Onygenales</taxon>
        <taxon>Ajellomycetaceae</taxon>
        <taxon>Paracoccidioides</taxon>
    </lineage>
</organism>
<dbReference type="AlphaFoldDB" id="C1GEH7"/>
<feature type="transmembrane region" description="Helical" evidence="2">
    <location>
        <begin position="156"/>
        <end position="181"/>
    </location>
</feature>
<dbReference type="OrthoDB" id="5597489at2759"/>
<dbReference type="PANTHER" id="PTHR37846:SF1">
    <property type="entry name" value="DEACETYLASE-LIKE PROTEIN"/>
    <property type="match status" value="1"/>
</dbReference>
<evidence type="ECO:0000313" key="4">
    <source>
        <dbReference type="EMBL" id="EEH49584.1"/>
    </source>
</evidence>
<evidence type="ECO:0000313" key="5">
    <source>
        <dbReference type="Proteomes" id="UP000001628"/>
    </source>
</evidence>
<evidence type="ECO:0000256" key="1">
    <source>
        <dbReference type="SAM" id="MobiDB-lite"/>
    </source>
</evidence>
<feature type="region of interest" description="Disordered" evidence="1">
    <location>
        <begin position="58"/>
        <end position="114"/>
    </location>
</feature>
<feature type="domain" description="DUF7719" evidence="3">
    <location>
        <begin position="225"/>
        <end position="293"/>
    </location>
</feature>
<dbReference type="RefSeq" id="XP_010761086.1">
    <property type="nucleotide sequence ID" value="XM_010762784.1"/>
</dbReference>
<feature type="compositionally biased region" description="Basic and acidic residues" evidence="1">
    <location>
        <begin position="58"/>
        <end position="68"/>
    </location>
</feature>
<feature type="compositionally biased region" description="Polar residues" evidence="1">
    <location>
        <begin position="74"/>
        <end position="84"/>
    </location>
</feature>
<sequence length="294" mass="32112">MPPRNRKERRAAQASTAGKDAFDPASIPLSRPPVVNDSSPNAKARTLYEIAAEREAELKGIRPKKDLKPPSGTEFVTISPSGEISQVDDPSELSTENQSNTSAPRGDEADVDAPIPPLPDTIFISMPLSVLHFTLSFLAAHQYAQEIPLQTLLRESAFISFPTLTLLIHLAHGHIISFDMFNSRGKEEQRRNGKNGDPTRQDSPNDDTTAMDKIFKALFPPSAKSIIFVPLACFLGGRLIAITNEASYYAVMKKAPSLGTLWVWLVLELSLIPALLAVLVPIGWAVLFKGYGII</sequence>
<dbReference type="KEGG" id="pbn:PADG_05663"/>